<accession>A0ABD5QMA9</accession>
<keyword evidence="2" id="KW-1185">Reference proteome</keyword>
<evidence type="ECO:0000313" key="2">
    <source>
        <dbReference type="Proteomes" id="UP001596145"/>
    </source>
</evidence>
<dbReference type="SUPFAM" id="SSF55961">
    <property type="entry name" value="Bet v1-like"/>
    <property type="match status" value="1"/>
</dbReference>
<sequence>MTTFEYEIEIAAPVERVFAFDSTPENWPRTMASLRDFEVVEETDDGAKTRATYKLLGVSMEIDMEMTIVEPNGELLVTIESDEMRGETRNRYVAVGDGTRIVHRATYEMGESLLDRLLGPVARRYNDRQLRNHLENTKDLIEAEIEAESAAPA</sequence>
<evidence type="ECO:0000313" key="1">
    <source>
        <dbReference type="EMBL" id="MFC5133314.1"/>
    </source>
</evidence>
<protein>
    <submittedName>
        <fullName evidence="1">SRPBCC family protein</fullName>
    </submittedName>
</protein>
<name>A0ABD5QMA9_9EURY</name>
<dbReference type="RefSeq" id="WP_122104007.1">
    <property type="nucleotide sequence ID" value="NZ_JBHSKV010000001.1"/>
</dbReference>
<dbReference type="InterPro" id="IPR023393">
    <property type="entry name" value="START-like_dom_sf"/>
</dbReference>
<gene>
    <name evidence="1" type="ORF">ACFPJA_01035</name>
</gene>
<proteinExistence type="predicted"/>
<dbReference type="AlphaFoldDB" id="A0ABD5QMA9"/>
<comment type="caution">
    <text evidence="1">The sequence shown here is derived from an EMBL/GenBank/DDBJ whole genome shotgun (WGS) entry which is preliminary data.</text>
</comment>
<reference evidence="1 2" key="1">
    <citation type="journal article" date="2019" name="Int. J. Syst. Evol. Microbiol.">
        <title>The Global Catalogue of Microorganisms (GCM) 10K type strain sequencing project: providing services to taxonomists for standard genome sequencing and annotation.</title>
        <authorList>
            <consortium name="The Broad Institute Genomics Platform"/>
            <consortium name="The Broad Institute Genome Sequencing Center for Infectious Disease"/>
            <person name="Wu L."/>
            <person name="Ma J."/>
        </authorList>
    </citation>
    <scope>NUCLEOTIDE SEQUENCE [LARGE SCALE GENOMIC DNA]</scope>
    <source>
        <strain evidence="1 2">CGMCC 1.16026</strain>
    </source>
</reference>
<organism evidence="1 2">
    <name type="scientific">Halorubrum glutamatedens</name>
    <dbReference type="NCBI Taxonomy" id="2707018"/>
    <lineage>
        <taxon>Archaea</taxon>
        <taxon>Methanobacteriati</taxon>
        <taxon>Methanobacteriota</taxon>
        <taxon>Stenosarchaea group</taxon>
        <taxon>Halobacteria</taxon>
        <taxon>Halobacteriales</taxon>
        <taxon>Haloferacaceae</taxon>
        <taxon>Halorubrum</taxon>
    </lineage>
</organism>
<dbReference type="InterPro" id="IPR019587">
    <property type="entry name" value="Polyketide_cyclase/dehydratase"/>
</dbReference>
<dbReference type="Gene3D" id="3.30.530.20">
    <property type="match status" value="1"/>
</dbReference>
<dbReference type="Proteomes" id="UP001596145">
    <property type="component" value="Unassembled WGS sequence"/>
</dbReference>
<dbReference type="Pfam" id="PF10604">
    <property type="entry name" value="Polyketide_cyc2"/>
    <property type="match status" value="1"/>
</dbReference>
<dbReference type="EMBL" id="JBHSKV010000001">
    <property type="protein sequence ID" value="MFC5133314.1"/>
    <property type="molecule type" value="Genomic_DNA"/>
</dbReference>